<organism evidence="3 4">
    <name type="scientific">Fulvimonas yonginensis</name>
    <dbReference type="NCBI Taxonomy" id="1495200"/>
    <lineage>
        <taxon>Bacteria</taxon>
        <taxon>Pseudomonadati</taxon>
        <taxon>Pseudomonadota</taxon>
        <taxon>Gammaproteobacteria</taxon>
        <taxon>Lysobacterales</taxon>
        <taxon>Rhodanobacteraceae</taxon>
        <taxon>Fulvimonas</taxon>
    </lineage>
</organism>
<dbReference type="Proteomes" id="UP001381174">
    <property type="component" value="Unassembled WGS sequence"/>
</dbReference>
<keyword evidence="2" id="KW-0732">Signal</keyword>
<dbReference type="RefSeq" id="WP_336806791.1">
    <property type="nucleotide sequence ID" value="NZ_JBBBNY010000002.1"/>
</dbReference>
<gene>
    <name evidence="3" type="ORF">WAT24_05365</name>
</gene>
<feature type="signal peptide" evidence="2">
    <location>
        <begin position="1"/>
        <end position="26"/>
    </location>
</feature>
<evidence type="ECO:0000256" key="1">
    <source>
        <dbReference type="SAM" id="MobiDB-lite"/>
    </source>
</evidence>
<feature type="region of interest" description="Disordered" evidence="1">
    <location>
        <begin position="27"/>
        <end position="73"/>
    </location>
</feature>
<feature type="compositionally biased region" description="Low complexity" evidence="1">
    <location>
        <begin position="29"/>
        <end position="56"/>
    </location>
</feature>
<proteinExistence type="predicted"/>
<dbReference type="EMBL" id="JBBBNY010000002">
    <property type="protein sequence ID" value="MEI7036186.1"/>
    <property type="molecule type" value="Genomic_DNA"/>
</dbReference>
<sequence>MQSVLPRLICVSLGLALLLAGCTRHATRPEAPGGQPPAASGAAPTQAPTGTTGQAPHTGRSATGKAPAQAAALPDSTGIPACDSYLASYVACHRAAAIYKPDEIQGRYEAMRTSLLRDSQDPQIRPQLAARCNSLASQLRQALHGKSCEGGAPAPSGTTP</sequence>
<dbReference type="PROSITE" id="PS51257">
    <property type="entry name" value="PROKAR_LIPOPROTEIN"/>
    <property type="match status" value="1"/>
</dbReference>
<reference evidence="3 4" key="1">
    <citation type="journal article" date="2014" name="Int. J. Syst. Evol. Microbiol.">
        <title>Fulvimonas yonginensis sp. nov., isolated from greenhouse soil, and emended description of the genus Fulvimonas.</title>
        <authorList>
            <person name="Ahn J.H."/>
            <person name="Kim S.J."/>
            <person name="Weon H.Y."/>
            <person name="Hong S.B."/>
            <person name="Seok S.J."/>
            <person name="Kwon S.W."/>
        </authorList>
    </citation>
    <scope>NUCLEOTIDE SEQUENCE [LARGE SCALE GENOMIC DNA]</scope>
    <source>
        <strain evidence="3 4">KACC 16952</strain>
    </source>
</reference>
<name>A0ABU8J9E5_9GAMM</name>
<comment type="caution">
    <text evidence="3">The sequence shown here is derived from an EMBL/GenBank/DDBJ whole genome shotgun (WGS) entry which is preliminary data.</text>
</comment>
<protein>
    <recommendedName>
        <fullName evidence="5">Lipoprotein</fullName>
    </recommendedName>
</protein>
<feature type="chain" id="PRO_5046394952" description="Lipoprotein" evidence="2">
    <location>
        <begin position="27"/>
        <end position="160"/>
    </location>
</feature>
<keyword evidence="4" id="KW-1185">Reference proteome</keyword>
<evidence type="ECO:0000256" key="2">
    <source>
        <dbReference type="SAM" id="SignalP"/>
    </source>
</evidence>
<evidence type="ECO:0008006" key="5">
    <source>
        <dbReference type="Google" id="ProtNLM"/>
    </source>
</evidence>
<evidence type="ECO:0000313" key="4">
    <source>
        <dbReference type="Proteomes" id="UP001381174"/>
    </source>
</evidence>
<evidence type="ECO:0000313" key="3">
    <source>
        <dbReference type="EMBL" id="MEI7036186.1"/>
    </source>
</evidence>
<accession>A0ABU8J9E5</accession>